<dbReference type="HOGENOM" id="CLU_3201823_0_0_6"/>
<sequence length="45" mass="5005">MRVFPKILLPRSMLVRGTSMRGGYGGIIILLGLEEEVLVTISFIQ</sequence>
<dbReference type="Proteomes" id="UP000035081">
    <property type="component" value="Chromosome"/>
</dbReference>
<gene>
    <name evidence="1" type="ORF">AU15_16010</name>
</gene>
<reference evidence="1 2" key="1">
    <citation type="journal article" date="2014" name="Genome Announc.">
        <title>Draft Genome Sequences of Marinobacter similis A3d10T and Marinobacter salarius R9SW1T.</title>
        <authorList>
            <person name="Ivanova E.P."/>
            <person name="Ng H.J."/>
            <person name="Webb H.K."/>
            <person name="Feng G."/>
            <person name="Oshima K."/>
            <person name="Hattori M."/>
            <person name="Ohkuma M."/>
            <person name="Sergeev A.F."/>
            <person name="Mikhailov V.V."/>
            <person name="Crawford R.J."/>
            <person name="Sawabe T."/>
        </authorList>
    </citation>
    <scope>NUCLEOTIDE SEQUENCE [LARGE SCALE GENOMIC DNA]</scope>
    <source>
        <strain evidence="2">A3d10 and R9SW1</strain>
    </source>
</reference>
<proteinExistence type="predicted"/>
<evidence type="ECO:0000313" key="1">
    <source>
        <dbReference type="EMBL" id="AHI33291.1"/>
    </source>
</evidence>
<dbReference type="EMBL" id="CP007152">
    <property type="protein sequence ID" value="AHI33291.1"/>
    <property type="molecule type" value="Genomic_DNA"/>
</dbReference>
<dbReference type="KEGG" id="msr:AU15_16010"/>
<name>W5YVZ1_9GAMM</name>
<accession>W5YVZ1</accession>
<dbReference type="REBASE" id="78856">
    <property type="entry name" value="M.MspSW1ORF16000P"/>
</dbReference>
<evidence type="ECO:0000313" key="2">
    <source>
        <dbReference type="Proteomes" id="UP000035081"/>
    </source>
</evidence>
<dbReference type="AlphaFoldDB" id="W5YVZ1"/>
<organism evidence="1 2">
    <name type="scientific">Marinobacter salarius</name>
    <dbReference type="NCBI Taxonomy" id="1420917"/>
    <lineage>
        <taxon>Bacteria</taxon>
        <taxon>Pseudomonadati</taxon>
        <taxon>Pseudomonadota</taxon>
        <taxon>Gammaproteobacteria</taxon>
        <taxon>Pseudomonadales</taxon>
        <taxon>Marinobacteraceae</taxon>
        <taxon>Marinobacter</taxon>
    </lineage>
</organism>
<protein>
    <submittedName>
        <fullName evidence="1">Uncharacterized protein</fullName>
    </submittedName>
</protein>